<reference evidence="1" key="2">
    <citation type="journal article" date="2015" name="Data Brief">
        <title>Shoot transcriptome of the giant reed, Arundo donax.</title>
        <authorList>
            <person name="Barrero R.A."/>
            <person name="Guerrero F.D."/>
            <person name="Moolhuijzen P."/>
            <person name="Goolsby J.A."/>
            <person name="Tidwell J."/>
            <person name="Bellgard S.E."/>
            <person name="Bellgard M.I."/>
        </authorList>
    </citation>
    <scope>NUCLEOTIDE SEQUENCE</scope>
    <source>
        <tissue evidence="1">Shoot tissue taken approximately 20 cm above the soil surface</tissue>
    </source>
</reference>
<dbReference type="EMBL" id="GBRH01246176">
    <property type="protein sequence ID" value="JAD51719.1"/>
    <property type="molecule type" value="Transcribed_RNA"/>
</dbReference>
<evidence type="ECO:0000313" key="1">
    <source>
        <dbReference type="EMBL" id="JAD51719.1"/>
    </source>
</evidence>
<proteinExistence type="predicted"/>
<organism evidence="1">
    <name type="scientific">Arundo donax</name>
    <name type="common">Giant reed</name>
    <name type="synonym">Donax arundinaceus</name>
    <dbReference type="NCBI Taxonomy" id="35708"/>
    <lineage>
        <taxon>Eukaryota</taxon>
        <taxon>Viridiplantae</taxon>
        <taxon>Streptophyta</taxon>
        <taxon>Embryophyta</taxon>
        <taxon>Tracheophyta</taxon>
        <taxon>Spermatophyta</taxon>
        <taxon>Magnoliopsida</taxon>
        <taxon>Liliopsida</taxon>
        <taxon>Poales</taxon>
        <taxon>Poaceae</taxon>
        <taxon>PACMAD clade</taxon>
        <taxon>Arundinoideae</taxon>
        <taxon>Arundineae</taxon>
        <taxon>Arundo</taxon>
    </lineage>
</organism>
<reference evidence="1" key="1">
    <citation type="submission" date="2014-09" db="EMBL/GenBank/DDBJ databases">
        <authorList>
            <person name="Magalhaes I.L.F."/>
            <person name="Oliveira U."/>
            <person name="Santos F.R."/>
            <person name="Vidigal T.H.D.A."/>
            <person name="Brescovit A.D."/>
            <person name="Santos A.J."/>
        </authorList>
    </citation>
    <scope>NUCLEOTIDE SEQUENCE</scope>
    <source>
        <tissue evidence="1">Shoot tissue taken approximately 20 cm above the soil surface</tissue>
    </source>
</reference>
<name>A0A0A9AJ52_ARUDO</name>
<protein>
    <submittedName>
        <fullName evidence="1">Uncharacterized protein</fullName>
    </submittedName>
</protein>
<accession>A0A0A9AJ52</accession>
<sequence>MNFVDPTGSVFNSYTHVLFSLAHCY</sequence>
<dbReference type="AlphaFoldDB" id="A0A0A9AJ52"/>